<dbReference type="InterPro" id="IPR010982">
    <property type="entry name" value="Lambda_DNA-bd_dom_sf"/>
</dbReference>
<sequence>MNQFGKLLRQERKERQMTLGDLAKKLGMSVPYLSQIETGIKAVQEDLVEKIVRELGLIGDDANKIHRAAALTRSMFSIRLAGNAKAEDRVLAASLASGFARLSPERKEELRRIMEDVTRG</sequence>
<dbReference type="PROSITE" id="PS50943">
    <property type="entry name" value="HTH_CROC1"/>
    <property type="match status" value="1"/>
</dbReference>
<dbReference type="OrthoDB" id="7859580at2"/>
<dbReference type="Pfam" id="PF13560">
    <property type="entry name" value="HTH_31"/>
    <property type="match status" value="1"/>
</dbReference>
<comment type="caution">
    <text evidence="2">The sequence shown here is derived from an EMBL/GenBank/DDBJ whole genome shotgun (WGS) entry which is preliminary data.</text>
</comment>
<dbReference type="RefSeq" id="WP_021235524.1">
    <property type="nucleotide sequence ID" value="NZ_ATHL01000127.1"/>
</dbReference>
<proteinExistence type="predicted"/>
<dbReference type="SUPFAM" id="SSF47413">
    <property type="entry name" value="lambda repressor-like DNA-binding domains"/>
    <property type="match status" value="1"/>
</dbReference>
<name>T0IDD5_9SPHN</name>
<keyword evidence="3" id="KW-1185">Reference proteome</keyword>
<dbReference type="InterPro" id="IPR001387">
    <property type="entry name" value="Cro/C1-type_HTH"/>
</dbReference>
<dbReference type="Proteomes" id="UP000015527">
    <property type="component" value="Unassembled WGS sequence"/>
</dbReference>
<dbReference type="SMART" id="SM00530">
    <property type="entry name" value="HTH_XRE"/>
    <property type="match status" value="1"/>
</dbReference>
<accession>T0IDD5</accession>
<evidence type="ECO:0000259" key="1">
    <source>
        <dbReference type="PROSITE" id="PS50943"/>
    </source>
</evidence>
<organism evidence="2 3">
    <name type="scientific">Novosphingobium lindaniclasticum LE124</name>
    <dbReference type="NCBI Taxonomy" id="1096930"/>
    <lineage>
        <taxon>Bacteria</taxon>
        <taxon>Pseudomonadati</taxon>
        <taxon>Pseudomonadota</taxon>
        <taxon>Alphaproteobacteria</taxon>
        <taxon>Sphingomonadales</taxon>
        <taxon>Sphingomonadaceae</taxon>
        <taxon>Novosphingobium</taxon>
    </lineage>
</organism>
<reference evidence="2 3" key="1">
    <citation type="journal article" date="2013" name="Genome Announc.">
        <title>Genome Sequence of Novosphingobium lindaniclasticum LE124T, Isolated from a Hexachlorocyclohexane Dumpsite.</title>
        <authorList>
            <person name="Saxena A."/>
            <person name="Nayyar N."/>
            <person name="Sangwan N."/>
            <person name="Kumari R."/>
            <person name="Khurana J.P."/>
            <person name="Lal R."/>
        </authorList>
    </citation>
    <scope>NUCLEOTIDE SEQUENCE [LARGE SCALE GENOMIC DNA]</scope>
    <source>
        <strain evidence="2 3">LE124</strain>
    </source>
</reference>
<dbReference type="EMBL" id="ATHL01000127">
    <property type="protein sequence ID" value="EQB09675.1"/>
    <property type="molecule type" value="Genomic_DNA"/>
</dbReference>
<dbReference type="Gene3D" id="1.10.260.40">
    <property type="entry name" value="lambda repressor-like DNA-binding domains"/>
    <property type="match status" value="1"/>
</dbReference>
<protein>
    <recommendedName>
        <fullName evidence="1">HTH cro/C1-type domain-containing protein</fullName>
    </recommendedName>
</protein>
<gene>
    <name evidence="2" type="ORF">L284_18865</name>
</gene>
<dbReference type="CDD" id="cd00093">
    <property type="entry name" value="HTH_XRE"/>
    <property type="match status" value="1"/>
</dbReference>
<evidence type="ECO:0000313" key="2">
    <source>
        <dbReference type="EMBL" id="EQB09675.1"/>
    </source>
</evidence>
<evidence type="ECO:0000313" key="3">
    <source>
        <dbReference type="Proteomes" id="UP000015527"/>
    </source>
</evidence>
<dbReference type="AlphaFoldDB" id="T0IDD5"/>
<feature type="domain" description="HTH cro/C1-type" evidence="1">
    <location>
        <begin position="8"/>
        <end position="65"/>
    </location>
</feature>
<dbReference type="GO" id="GO:0003677">
    <property type="term" value="F:DNA binding"/>
    <property type="evidence" value="ECO:0007669"/>
    <property type="project" value="InterPro"/>
</dbReference>